<dbReference type="EMBL" id="UOFE01000026">
    <property type="protein sequence ID" value="VAW52336.1"/>
    <property type="molecule type" value="Genomic_DNA"/>
</dbReference>
<reference evidence="1" key="1">
    <citation type="submission" date="2018-06" db="EMBL/GenBank/DDBJ databases">
        <authorList>
            <person name="Zhirakovskaya E."/>
        </authorList>
    </citation>
    <scope>NUCLEOTIDE SEQUENCE</scope>
</reference>
<proteinExistence type="predicted"/>
<evidence type="ECO:0000313" key="1">
    <source>
        <dbReference type="EMBL" id="VAW52336.1"/>
    </source>
</evidence>
<dbReference type="NCBIfam" id="NF041770">
    <property type="entry name" value="CFI_box_CTERM"/>
    <property type="match status" value="1"/>
</dbReference>
<dbReference type="InterPro" id="IPR049886">
    <property type="entry name" value="CFI_box_CTERM_dom"/>
</dbReference>
<name>A0A3B0X6H5_9ZZZZ</name>
<accession>A0A3B0X6H5</accession>
<gene>
    <name evidence="1" type="ORF">MNBD_GAMMA05-179</name>
</gene>
<protein>
    <submittedName>
        <fullName evidence="1">Uncharacterized protein</fullName>
    </submittedName>
</protein>
<organism evidence="1">
    <name type="scientific">hydrothermal vent metagenome</name>
    <dbReference type="NCBI Taxonomy" id="652676"/>
    <lineage>
        <taxon>unclassified sequences</taxon>
        <taxon>metagenomes</taxon>
        <taxon>ecological metagenomes</taxon>
    </lineage>
</organism>
<sequence>MFKRRTKKIWVSASDVGRAAYCPHYLELKNRGVKASRQAEASRARGNASHDELNRIVQDKCCYIASYLYGIDDERTDALRSFRDNTLMRHRPGKVLVNIYYSLSPILITISSRCPAADRCLRYMVNGIVKRVLEGNKGD</sequence>
<dbReference type="AlphaFoldDB" id="A0A3B0X6H5"/>